<feature type="signal peptide" evidence="1">
    <location>
        <begin position="1"/>
        <end position="29"/>
    </location>
</feature>
<feature type="domain" description="EF-hand" evidence="2">
    <location>
        <begin position="26"/>
        <end position="61"/>
    </location>
</feature>
<sequence>MTAHKTRRIGTLGLLAFAGTLALAPMALAQMKGNFAVADANHDGRVTFPEFDAYAMQMLANANGPLAQRFKAMTPQQQQSILQKRFAKRDQGNKGYLDQNDWNAP</sequence>
<keyword evidence="1" id="KW-0732">Signal</keyword>
<dbReference type="RefSeq" id="WP_227308551.1">
    <property type="nucleotide sequence ID" value="NZ_JAESVA010000005.1"/>
</dbReference>
<evidence type="ECO:0000313" key="3">
    <source>
        <dbReference type="EMBL" id="MCB8881897.1"/>
    </source>
</evidence>
<dbReference type="Gene3D" id="1.10.238.10">
    <property type="entry name" value="EF-hand"/>
    <property type="match status" value="1"/>
</dbReference>
<keyword evidence="4" id="KW-1185">Reference proteome</keyword>
<dbReference type="AlphaFoldDB" id="A0A964E4Z8"/>
<organism evidence="3 4">
    <name type="scientific">Acidisoma cellulosilyticum</name>
    <dbReference type="NCBI Taxonomy" id="2802395"/>
    <lineage>
        <taxon>Bacteria</taxon>
        <taxon>Pseudomonadati</taxon>
        <taxon>Pseudomonadota</taxon>
        <taxon>Alphaproteobacteria</taxon>
        <taxon>Acetobacterales</taxon>
        <taxon>Acidocellaceae</taxon>
        <taxon>Acidisoma</taxon>
    </lineage>
</organism>
<feature type="chain" id="PRO_5037583632" description="EF-hand domain-containing protein" evidence="1">
    <location>
        <begin position="30"/>
        <end position="105"/>
    </location>
</feature>
<gene>
    <name evidence="3" type="ORF">ACELLULO517_16760</name>
</gene>
<dbReference type="InterPro" id="IPR002048">
    <property type="entry name" value="EF_hand_dom"/>
</dbReference>
<dbReference type="GO" id="GO:0005509">
    <property type="term" value="F:calcium ion binding"/>
    <property type="evidence" value="ECO:0007669"/>
    <property type="project" value="InterPro"/>
</dbReference>
<proteinExistence type="predicted"/>
<dbReference type="InterPro" id="IPR011992">
    <property type="entry name" value="EF-hand-dom_pair"/>
</dbReference>
<name>A0A964E4Z8_9PROT</name>
<evidence type="ECO:0000256" key="1">
    <source>
        <dbReference type="SAM" id="SignalP"/>
    </source>
</evidence>
<reference evidence="3 4" key="1">
    <citation type="journal article" date="2021" name="Microorganisms">
        <title>Acidisoma silvae sp. nov. and Acidisomacellulosilytica sp. nov., Two Acidophilic Bacteria Isolated from Decaying Wood, Hydrolyzing Cellulose and Producing Poly-3-hydroxybutyrate.</title>
        <authorList>
            <person name="Mieszkin S."/>
            <person name="Pouder E."/>
            <person name="Uroz S."/>
            <person name="Simon-Colin C."/>
            <person name="Alain K."/>
        </authorList>
    </citation>
    <scope>NUCLEOTIDE SEQUENCE [LARGE SCALE GENOMIC DNA]</scope>
    <source>
        <strain evidence="3 4">HW T5.17</strain>
    </source>
</reference>
<evidence type="ECO:0000259" key="2">
    <source>
        <dbReference type="PROSITE" id="PS50222"/>
    </source>
</evidence>
<dbReference type="InterPro" id="IPR018247">
    <property type="entry name" value="EF_Hand_1_Ca_BS"/>
</dbReference>
<dbReference type="EMBL" id="JAESVA010000005">
    <property type="protein sequence ID" value="MCB8881897.1"/>
    <property type="molecule type" value="Genomic_DNA"/>
</dbReference>
<dbReference type="PROSITE" id="PS00018">
    <property type="entry name" value="EF_HAND_1"/>
    <property type="match status" value="1"/>
</dbReference>
<dbReference type="Proteomes" id="UP000721844">
    <property type="component" value="Unassembled WGS sequence"/>
</dbReference>
<dbReference type="SUPFAM" id="SSF47473">
    <property type="entry name" value="EF-hand"/>
    <property type="match status" value="1"/>
</dbReference>
<accession>A0A964E4Z8</accession>
<comment type="caution">
    <text evidence="3">The sequence shown here is derived from an EMBL/GenBank/DDBJ whole genome shotgun (WGS) entry which is preliminary data.</text>
</comment>
<evidence type="ECO:0000313" key="4">
    <source>
        <dbReference type="Proteomes" id="UP000721844"/>
    </source>
</evidence>
<protein>
    <recommendedName>
        <fullName evidence="2">EF-hand domain-containing protein</fullName>
    </recommendedName>
</protein>
<dbReference type="PROSITE" id="PS50222">
    <property type="entry name" value="EF_HAND_2"/>
    <property type="match status" value="1"/>
</dbReference>